<accession>A0A0E2AVQ2</accession>
<protein>
    <recommendedName>
        <fullName evidence="3">MobA protein</fullName>
    </recommendedName>
</protein>
<dbReference type="PATRIC" id="fig|997883.3.peg.210"/>
<proteinExistence type="predicted"/>
<organism evidence="1 2">
    <name type="scientific">Bacteroides fragilis CL07T12C05</name>
    <dbReference type="NCBI Taxonomy" id="997883"/>
    <lineage>
        <taxon>Bacteria</taxon>
        <taxon>Pseudomonadati</taxon>
        <taxon>Bacteroidota</taxon>
        <taxon>Bacteroidia</taxon>
        <taxon>Bacteroidales</taxon>
        <taxon>Bacteroidaceae</taxon>
        <taxon>Bacteroides</taxon>
    </lineage>
</organism>
<evidence type="ECO:0000313" key="1">
    <source>
        <dbReference type="EMBL" id="EIZ00051.1"/>
    </source>
</evidence>
<dbReference type="Pfam" id="PF19514">
    <property type="entry name" value="MobC_2"/>
    <property type="match status" value="1"/>
</dbReference>
<dbReference type="RefSeq" id="WP_005796940.1">
    <property type="nucleotide sequence ID" value="NZ_JH724215.1"/>
</dbReference>
<dbReference type="NCBIfam" id="NF041324">
    <property type="entry name" value="Bacteroid_MobA"/>
    <property type="match status" value="1"/>
</dbReference>
<dbReference type="Proteomes" id="UP000003879">
    <property type="component" value="Unassembled WGS sequence"/>
</dbReference>
<evidence type="ECO:0000313" key="2">
    <source>
        <dbReference type="Proteomes" id="UP000003879"/>
    </source>
</evidence>
<dbReference type="InterPro" id="IPR045788">
    <property type="entry name" value="MobC_2"/>
</dbReference>
<sequence>MNEKRKSKAGRNPKLDPAVYRYTVRFNEEEHNRFLAMFGKSGVYARSVFLKAHFFGQPFKVLKVDKTLVDYYTKLSDFHAQFRAVGTNYNQVVKELRLHFSEKKAMALLYKLEQHTVELVKLSRQIVELSREMEAKWSQKSV</sequence>
<evidence type="ECO:0008006" key="3">
    <source>
        <dbReference type="Google" id="ProtNLM"/>
    </source>
</evidence>
<reference evidence="1 2" key="1">
    <citation type="submission" date="2012-02" db="EMBL/GenBank/DDBJ databases">
        <title>The Genome Sequence of Bacteroides fragilis CL07T12C05.</title>
        <authorList>
            <consortium name="The Broad Institute Genome Sequencing Platform"/>
            <person name="Earl A."/>
            <person name="Ward D."/>
            <person name="Feldgarden M."/>
            <person name="Gevers D."/>
            <person name="Zitomersky N.L."/>
            <person name="Coyne M.J."/>
            <person name="Comstock L.E."/>
            <person name="Young S.K."/>
            <person name="Zeng Q."/>
            <person name="Gargeya S."/>
            <person name="Fitzgerald M."/>
            <person name="Haas B."/>
            <person name="Abouelleil A."/>
            <person name="Alvarado L."/>
            <person name="Arachchi H.M."/>
            <person name="Berlin A."/>
            <person name="Chapman S.B."/>
            <person name="Gearin G."/>
            <person name="Goldberg J."/>
            <person name="Griggs A."/>
            <person name="Gujja S."/>
            <person name="Hansen M."/>
            <person name="Heiman D."/>
            <person name="Howarth C."/>
            <person name="Larimer J."/>
            <person name="Lui A."/>
            <person name="MacDonald P.J.P."/>
            <person name="McCowen C."/>
            <person name="Montmayeur A."/>
            <person name="Murphy C."/>
            <person name="Neiman D."/>
            <person name="Pearson M."/>
            <person name="Priest M."/>
            <person name="Roberts A."/>
            <person name="Saif S."/>
            <person name="Shea T."/>
            <person name="Sisk P."/>
            <person name="Stolte C."/>
            <person name="Sykes S."/>
            <person name="Wortman J."/>
            <person name="Nusbaum C."/>
            <person name="Birren B."/>
        </authorList>
    </citation>
    <scope>NUCLEOTIDE SEQUENCE [LARGE SCALE GENOMIC DNA]</scope>
    <source>
        <strain evidence="1 2">CL07T12C05</strain>
    </source>
</reference>
<comment type="caution">
    <text evidence="1">The sequence shown here is derived from an EMBL/GenBank/DDBJ whole genome shotgun (WGS) entry which is preliminary data.</text>
</comment>
<name>A0A0E2AVQ2_BACFG</name>
<gene>
    <name evidence="1" type="ORF">HMPREF1056_00199</name>
</gene>
<dbReference type="EMBL" id="AGXN01000003">
    <property type="protein sequence ID" value="EIZ00051.1"/>
    <property type="molecule type" value="Genomic_DNA"/>
</dbReference>
<dbReference type="HOGENOM" id="CLU_109688_1_0_10"/>
<dbReference type="AlphaFoldDB" id="A0A0E2AVQ2"/>